<dbReference type="PROSITE" id="PS50090">
    <property type="entry name" value="MYB_LIKE"/>
    <property type="match status" value="2"/>
</dbReference>
<dbReference type="Gene3D" id="1.10.10.60">
    <property type="entry name" value="Homeodomain-like"/>
    <property type="match status" value="2"/>
</dbReference>
<dbReference type="GO" id="GO:0003677">
    <property type="term" value="F:DNA binding"/>
    <property type="evidence" value="ECO:0007669"/>
    <property type="project" value="UniProtKB-KW"/>
</dbReference>
<dbReference type="Pfam" id="PF00249">
    <property type="entry name" value="Myb_DNA-binding"/>
    <property type="match status" value="2"/>
</dbReference>
<keyword evidence="5" id="KW-0804">Transcription</keyword>
<reference evidence="9 10" key="1">
    <citation type="submission" date="2024-01" db="EMBL/GenBank/DDBJ databases">
        <title>Genome assemblies of Stephania.</title>
        <authorList>
            <person name="Yang L."/>
        </authorList>
    </citation>
    <scope>NUCLEOTIDE SEQUENCE [LARGE SCALE GENOMIC DNA]</scope>
    <source>
        <strain evidence="9">YNDBR</strain>
        <tissue evidence="9">Leaf</tissue>
    </source>
</reference>
<keyword evidence="3" id="KW-0805">Transcription regulation</keyword>
<feature type="domain" description="HTH myb-type" evidence="8">
    <location>
        <begin position="9"/>
        <end position="62"/>
    </location>
</feature>
<feature type="domain" description="Myb-like" evidence="7">
    <location>
        <begin position="63"/>
        <end position="113"/>
    </location>
</feature>
<comment type="caution">
    <text evidence="9">The sequence shown here is derived from an EMBL/GenBank/DDBJ whole genome shotgun (WGS) entry which is preliminary data.</text>
</comment>
<dbReference type="AlphaFoldDB" id="A0AAP0JY51"/>
<dbReference type="GO" id="GO:0005634">
    <property type="term" value="C:nucleus"/>
    <property type="evidence" value="ECO:0007669"/>
    <property type="project" value="UniProtKB-SubCell"/>
</dbReference>
<dbReference type="PANTHER" id="PTHR48000:SF67">
    <property type="entry name" value="MYB-LIKE DNA-BINDING DOMAIN CONTAINING PROTEIN, EXPRESSED"/>
    <property type="match status" value="1"/>
</dbReference>
<dbReference type="FunFam" id="1.10.10.60:FF:000015">
    <property type="entry name" value="Transcription factor RAX3"/>
    <property type="match status" value="1"/>
</dbReference>
<evidence type="ECO:0000256" key="1">
    <source>
        <dbReference type="ARBA" id="ARBA00004123"/>
    </source>
</evidence>
<evidence type="ECO:0000256" key="5">
    <source>
        <dbReference type="ARBA" id="ARBA00023163"/>
    </source>
</evidence>
<gene>
    <name evidence="9" type="ORF">Syun_011374</name>
</gene>
<name>A0AAP0JY51_9MAGN</name>
<evidence type="ECO:0000259" key="7">
    <source>
        <dbReference type="PROSITE" id="PS50090"/>
    </source>
</evidence>
<dbReference type="CDD" id="cd00167">
    <property type="entry name" value="SANT"/>
    <property type="match status" value="2"/>
</dbReference>
<proteinExistence type="predicted"/>
<sequence>MGRAPCCDKTKVKRGPWSPEEDSALKSYVQAHGSGGNWISLPLKAGLKRCGKSCRLRWLNYLRPDIKHGGFTEEEDTIICNLYKSIGSRWSVIASQLQGRTDNDVKNYWNTKLKKKYLLAGETTLSSLSSSSSSSSPNLLTQHDQFTNCNFSHSINVGLDEHFENHSQRLLVPDPPLQYHQIMFPSFEATLNSPNNYVTSSSSSSSIGLDENCFLLPGNGGGQDESKSLMAGFGHSSCYDVNGFFGFHERTSIDANASLANSVCDNLCFDDYPSDVKPQGLYPSITNYEFSSLY</sequence>
<dbReference type="PROSITE" id="PS51294">
    <property type="entry name" value="HTH_MYB"/>
    <property type="match status" value="2"/>
</dbReference>
<dbReference type="InterPro" id="IPR017930">
    <property type="entry name" value="Myb_dom"/>
</dbReference>
<dbReference type="SMART" id="SM00717">
    <property type="entry name" value="SANT"/>
    <property type="match status" value="2"/>
</dbReference>
<feature type="domain" description="HTH myb-type" evidence="8">
    <location>
        <begin position="63"/>
        <end position="117"/>
    </location>
</feature>
<protein>
    <submittedName>
        <fullName evidence="9">Uncharacterized protein</fullName>
    </submittedName>
</protein>
<evidence type="ECO:0000256" key="3">
    <source>
        <dbReference type="ARBA" id="ARBA00023015"/>
    </source>
</evidence>
<evidence type="ECO:0000259" key="8">
    <source>
        <dbReference type="PROSITE" id="PS51294"/>
    </source>
</evidence>
<dbReference type="Proteomes" id="UP001420932">
    <property type="component" value="Unassembled WGS sequence"/>
</dbReference>
<organism evidence="9 10">
    <name type="scientific">Stephania yunnanensis</name>
    <dbReference type="NCBI Taxonomy" id="152371"/>
    <lineage>
        <taxon>Eukaryota</taxon>
        <taxon>Viridiplantae</taxon>
        <taxon>Streptophyta</taxon>
        <taxon>Embryophyta</taxon>
        <taxon>Tracheophyta</taxon>
        <taxon>Spermatophyta</taxon>
        <taxon>Magnoliopsida</taxon>
        <taxon>Ranunculales</taxon>
        <taxon>Menispermaceae</taxon>
        <taxon>Menispermoideae</taxon>
        <taxon>Cissampelideae</taxon>
        <taxon>Stephania</taxon>
    </lineage>
</organism>
<evidence type="ECO:0000256" key="4">
    <source>
        <dbReference type="ARBA" id="ARBA00023125"/>
    </source>
</evidence>
<keyword evidence="4" id="KW-0238">DNA-binding</keyword>
<evidence type="ECO:0000256" key="2">
    <source>
        <dbReference type="ARBA" id="ARBA00022737"/>
    </source>
</evidence>
<comment type="subcellular location">
    <subcellularLocation>
        <location evidence="1">Nucleus</location>
    </subcellularLocation>
</comment>
<accession>A0AAP0JY51</accession>
<feature type="domain" description="Myb-like" evidence="7">
    <location>
        <begin position="9"/>
        <end position="62"/>
    </location>
</feature>
<dbReference type="InterPro" id="IPR009057">
    <property type="entry name" value="Homeodomain-like_sf"/>
</dbReference>
<dbReference type="SUPFAM" id="SSF46689">
    <property type="entry name" value="Homeodomain-like"/>
    <property type="match status" value="1"/>
</dbReference>
<dbReference type="PANTHER" id="PTHR48000">
    <property type="entry name" value="OS09G0431300 PROTEIN"/>
    <property type="match status" value="1"/>
</dbReference>
<evidence type="ECO:0000313" key="10">
    <source>
        <dbReference type="Proteomes" id="UP001420932"/>
    </source>
</evidence>
<keyword evidence="2" id="KW-0677">Repeat</keyword>
<keyword evidence="10" id="KW-1185">Reference proteome</keyword>
<dbReference type="InterPro" id="IPR001005">
    <property type="entry name" value="SANT/Myb"/>
</dbReference>
<keyword evidence="6" id="KW-0539">Nucleus</keyword>
<evidence type="ECO:0000313" key="9">
    <source>
        <dbReference type="EMBL" id="KAK9141974.1"/>
    </source>
</evidence>
<evidence type="ECO:0000256" key="6">
    <source>
        <dbReference type="ARBA" id="ARBA00023242"/>
    </source>
</evidence>
<dbReference type="EMBL" id="JBBNAF010000005">
    <property type="protein sequence ID" value="KAK9141974.1"/>
    <property type="molecule type" value="Genomic_DNA"/>
</dbReference>